<name>A0A563EX98_9PSEU</name>
<keyword evidence="2" id="KW-1185">Reference proteome</keyword>
<accession>A0A563EX98</accession>
<organism evidence="1 2">
    <name type="scientific">Lentzea tibetensis</name>
    <dbReference type="NCBI Taxonomy" id="2591470"/>
    <lineage>
        <taxon>Bacteria</taxon>
        <taxon>Bacillati</taxon>
        <taxon>Actinomycetota</taxon>
        <taxon>Actinomycetes</taxon>
        <taxon>Pseudonocardiales</taxon>
        <taxon>Pseudonocardiaceae</taxon>
        <taxon>Lentzea</taxon>
    </lineage>
</organism>
<dbReference type="Proteomes" id="UP000316639">
    <property type="component" value="Unassembled WGS sequence"/>
</dbReference>
<dbReference type="EMBL" id="VOBR01000006">
    <property type="protein sequence ID" value="TWP52283.1"/>
    <property type="molecule type" value="Genomic_DNA"/>
</dbReference>
<comment type="caution">
    <text evidence="1">The sequence shown here is derived from an EMBL/GenBank/DDBJ whole genome shotgun (WGS) entry which is preliminary data.</text>
</comment>
<evidence type="ECO:0000313" key="2">
    <source>
        <dbReference type="Proteomes" id="UP000316639"/>
    </source>
</evidence>
<reference evidence="1 2" key="1">
    <citation type="submission" date="2019-07" db="EMBL/GenBank/DDBJ databases">
        <title>Lentzea xizangensis sp. nov., isolated from Qinghai-Tibetan Plateau Soils.</title>
        <authorList>
            <person name="Huang J."/>
        </authorList>
    </citation>
    <scope>NUCLEOTIDE SEQUENCE [LARGE SCALE GENOMIC DNA]</scope>
    <source>
        <strain evidence="1 2">FXJ1.1311</strain>
    </source>
</reference>
<sequence length="236" mass="25366">MNGRVTVPPAHGRGPDLATSVYQQVTWMLLAYMDLDVRAGALEVRALEVRAARWLAACGEPAELVVDAGDVASHTSHRVTASIELTTSCPLRVLAAAAVADGARKVRICPSGVDEVELVRAAVEVRSIASEHAVEVQFDVASRTALLTRPDDFLRLDPLVVEEDGTVVPLCSGIDRRYALGSLAESSLESLVARWDATPVLRLCRAAWRHAIEQPGPLVAWYDHLVRTSAAMPAAC</sequence>
<protein>
    <submittedName>
        <fullName evidence="1">Uncharacterized protein</fullName>
    </submittedName>
</protein>
<evidence type="ECO:0000313" key="1">
    <source>
        <dbReference type="EMBL" id="TWP52283.1"/>
    </source>
</evidence>
<dbReference type="AlphaFoldDB" id="A0A563EX98"/>
<gene>
    <name evidence="1" type="ORF">FKR81_12010</name>
</gene>
<proteinExistence type="predicted"/>